<sequence length="1009" mass="111272">MTRFLLARPIATFVVAFTLMGLGLITLRQLPISLLPDIPIPELTVQASYPAADARQIEQLVALPLRNQLLQLHHLDDLEAVSQDGQVTVKLRLDYGTDVDLAYLEANEKIDLLMSQFPRDMERPRVVKAGAGDLPVFVLNVWAANGDSADFIEVSSFAEQVIRKRLEQLPDIALVDRSGAAEGEWLIRPDLNRLRAAGLTTDELSDALRSRTANLGSLTIREGAYEYSIQLAEPLQSAEELTNTYLLAGKESPRLVRLGDFATVMRQEQPEAGFHTFNGQRAMALAIIKRSDAQVLDLQAELAEQVEQFRHDYPSLRFEVSQDQTTLLAISISNLEGSLLTGALLTLLMVFLFMNSRRILLIIAVLIPVSLAITMLAFYGLGLSINIVSLAGLVLGIGEIIDSAIIIIENIEQQRERGLSVADACVEGTGEVIGPLFTSVLTNSAVFLPLLFLSGIAGALFFDQAVSVTLALGISLLASYTLVPVMYHRLYRRQETFRPTTTRLMRAADSFYNRVFTAAFRYRRGVLVGCGLLLAGAGWIGLKIPKSGMPELSRTELEWAVDWNEPISPQENSRRIQSLLRSIGPLSGTVNAYVGAQDFLLNPRLNQAPSEALILFKVNSTADYENLIEKLRQKTAQHFPAATNSFRPAQNVFEQLFQTNEADLIVRVFDGQSQQSPEQAQVRQATDLLQKAGFSVPTPPTRRRILLTLSDEKLAIYQVARESLYQRLATAFGQSPVTTLQNGQQQWPVVMGQLSEANLDSILAHTFVTTQMGTGIPIKNLLTYRFAEDFAARRLGKEGAYVALEPILLQTSQELPPHQIAQKALAQATGFSFDFAGSYFRNQAYLLELGWVILIAVAMLFFILAAQFESLLQPFIVLLTIVFGTTGALALLYLSGGSLNIMSGVGLVVLIGLLDNDSILKIDTMNRSLGKLSLMESIREGGQRRLQSQLMTYFTTVLGLLPVLWAAGLGAELQKPLALTVLGGMTLGVLISWTFIPLMYWWLQKGKEE</sequence>
<keyword evidence="1" id="KW-0472">Membrane</keyword>
<protein>
    <submittedName>
        <fullName evidence="2">Efflux RND transporter permease subunit</fullName>
    </submittedName>
</protein>
<dbReference type="SUPFAM" id="SSF82866">
    <property type="entry name" value="Multidrug efflux transporter AcrB transmembrane domain"/>
    <property type="match status" value="2"/>
</dbReference>
<dbReference type="AlphaFoldDB" id="A0A4R4KDB6"/>
<evidence type="ECO:0000256" key="1">
    <source>
        <dbReference type="SAM" id="Phobius"/>
    </source>
</evidence>
<dbReference type="GO" id="GO:0042910">
    <property type="term" value="F:xenobiotic transmembrane transporter activity"/>
    <property type="evidence" value="ECO:0007669"/>
    <property type="project" value="TreeGrafter"/>
</dbReference>
<dbReference type="Gene3D" id="3.30.70.1440">
    <property type="entry name" value="Multidrug efflux transporter AcrB pore domain"/>
    <property type="match status" value="1"/>
</dbReference>
<feature type="transmembrane region" description="Helical" evidence="1">
    <location>
        <begin position="524"/>
        <end position="542"/>
    </location>
</feature>
<proteinExistence type="predicted"/>
<dbReference type="SUPFAM" id="SSF82693">
    <property type="entry name" value="Multidrug efflux transporter AcrB pore domain, PN1, PN2, PC1 and PC2 subdomains"/>
    <property type="match status" value="2"/>
</dbReference>
<dbReference type="Gene3D" id="3.30.2090.10">
    <property type="entry name" value="Multidrug efflux transporter AcrB TolC docking domain, DN and DC subdomains"/>
    <property type="match status" value="2"/>
</dbReference>
<keyword evidence="3" id="KW-1185">Reference proteome</keyword>
<feature type="transmembrane region" description="Helical" evidence="1">
    <location>
        <begin position="468"/>
        <end position="487"/>
    </location>
</feature>
<dbReference type="InterPro" id="IPR027463">
    <property type="entry name" value="AcrB_DN_DC_subdom"/>
</dbReference>
<keyword evidence="1" id="KW-0812">Transmembrane</keyword>
<keyword evidence="1" id="KW-1133">Transmembrane helix</keyword>
<feature type="transmembrane region" description="Helical" evidence="1">
    <location>
        <begin position="327"/>
        <end position="352"/>
    </location>
</feature>
<dbReference type="OrthoDB" id="9798415at2"/>
<dbReference type="PANTHER" id="PTHR32063:SF0">
    <property type="entry name" value="SWARMING MOTILITY PROTEIN SWRC"/>
    <property type="match status" value="1"/>
</dbReference>
<evidence type="ECO:0000313" key="3">
    <source>
        <dbReference type="Proteomes" id="UP000295706"/>
    </source>
</evidence>
<dbReference type="Gene3D" id="3.30.70.1430">
    <property type="entry name" value="Multidrug efflux transporter AcrB pore domain"/>
    <property type="match status" value="2"/>
</dbReference>
<feature type="transmembrane region" description="Helical" evidence="1">
    <location>
        <begin position="387"/>
        <end position="408"/>
    </location>
</feature>
<evidence type="ECO:0000313" key="2">
    <source>
        <dbReference type="EMBL" id="TDB65818.1"/>
    </source>
</evidence>
<accession>A0A4R4KDB6</accession>
<dbReference type="Pfam" id="PF00873">
    <property type="entry name" value="ACR_tran"/>
    <property type="match status" value="1"/>
</dbReference>
<reference evidence="2 3" key="1">
    <citation type="submission" date="2019-02" db="EMBL/GenBank/DDBJ databases">
        <title>Arundinibacter roseus gen. nov., sp. nov., a new member of the family Cytophagaceae.</title>
        <authorList>
            <person name="Szuroczki S."/>
            <person name="Khayer B."/>
            <person name="Sproer C."/>
            <person name="Toumi M."/>
            <person name="Szabo A."/>
            <person name="Felfoldi T."/>
            <person name="Schumann P."/>
            <person name="Toth E."/>
        </authorList>
    </citation>
    <scope>NUCLEOTIDE SEQUENCE [LARGE SCALE GENOMIC DNA]</scope>
    <source>
        <strain evidence="2 3">DMA-k-7a</strain>
    </source>
</reference>
<dbReference type="Proteomes" id="UP000295706">
    <property type="component" value="Unassembled WGS sequence"/>
</dbReference>
<feature type="transmembrane region" description="Helical" evidence="1">
    <location>
        <begin position="359"/>
        <end position="381"/>
    </location>
</feature>
<feature type="transmembrane region" description="Helical" evidence="1">
    <location>
        <begin position="849"/>
        <end position="868"/>
    </location>
</feature>
<dbReference type="EMBL" id="SMJU01000005">
    <property type="protein sequence ID" value="TDB65818.1"/>
    <property type="molecule type" value="Genomic_DNA"/>
</dbReference>
<gene>
    <name evidence="2" type="ORF">EZE20_08605</name>
</gene>
<feature type="transmembrane region" description="Helical" evidence="1">
    <location>
        <begin position="875"/>
        <end position="895"/>
    </location>
</feature>
<dbReference type="Gene3D" id="3.30.70.1320">
    <property type="entry name" value="Multidrug efflux transporter AcrB pore domain like"/>
    <property type="match status" value="1"/>
</dbReference>
<dbReference type="Gene3D" id="1.20.1640.10">
    <property type="entry name" value="Multidrug efflux transporter AcrB transmembrane domain"/>
    <property type="match status" value="2"/>
</dbReference>
<organism evidence="2 3">
    <name type="scientific">Arundinibacter roseus</name>
    <dbReference type="NCBI Taxonomy" id="2070510"/>
    <lineage>
        <taxon>Bacteria</taxon>
        <taxon>Pseudomonadati</taxon>
        <taxon>Bacteroidota</taxon>
        <taxon>Cytophagia</taxon>
        <taxon>Cytophagales</taxon>
        <taxon>Spirosomataceae</taxon>
        <taxon>Arundinibacter</taxon>
    </lineage>
</organism>
<dbReference type="RefSeq" id="WP_132116568.1">
    <property type="nucleotide sequence ID" value="NZ_SMJU01000005.1"/>
</dbReference>
<feature type="transmembrane region" description="Helical" evidence="1">
    <location>
        <begin position="7"/>
        <end position="27"/>
    </location>
</feature>
<dbReference type="SUPFAM" id="SSF82714">
    <property type="entry name" value="Multidrug efflux transporter AcrB TolC docking domain, DN and DC subdomains"/>
    <property type="match status" value="2"/>
</dbReference>
<comment type="caution">
    <text evidence="2">The sequence shown here is derived from an EMBL/GenBank/DDBJ whole genome shotgun (WGS) entry which is preliminary data.</text>
</comment>
<name>A0A4R4KDB6_9BACT</name>
<dbReference type="GO" id="GO:0005886">
    <property type="term" value="C:plasma membrane"/>
    <property type="evidence" value="ECO:0007669"/>
    <property type="project" value="TreeGrafter"/>
</dbReference>
<dbReference type="PANTHER" id="PTHR32063">
    <property type="match status" value="1"/>
</dbReference>
<feature type="transmembrane region" description="Helical" evidence="1">
    <location>
        <begin position="901"/>
        <end position="920"/>
    </location>
</feature>
<feature type="transmembrane region" description="Helical" evidence="1">
    <location>
        <begin position="950"/>
        <end position="971"/>
    </location>
</feature>
<feature type="transmembrane region" description="Helical" evidence="1">
    <location>
        <begin position="977"/>
        <end position="1003"/>
    </location>
</feature>
<dbReference type="PRINTS" id="PR00702">
    <property type="entry name" value="ACRIFLAVINRP"/>
</dbReference>
<dbReference type="InterPro" id="IPR001036">
    <property type="entry name" value="Acrflvin-R"/>
</dbReference>
<feature type="transmembrane region" description="Helical" evidence="1">
    <location>
        <begin position="440"/>
        <end position="462"/>
    </location>
</feature>